<evidence type="ECO:0000313" key="1">
    <source>
        <dbReference type="EMBL" id="CAI9717274.1"/>
    </source>
</evidence>
<proteinExistence type="predicted"/>
<dbReference type="EMBL" id="OX597815">
    <property type="protein sequence ID" value="CAI9717274.1"/>
    <property type="molecule type" value="Genomic_DNA"/>
</dbReference>
<name>A0AA36EXU1_OCTVU</name>
<gene>
    <name evidence="1" type="ORF">OCTVUL_1B029443</name>
</gene>
<reference evidence="1" key="1">
    <citation type="submission" date="2023-08" db="EMBL/GenBank/DDBJ databases">
        <authorList>
            <person name="Alioto T."/>
            <person name="Alioto T."/>
            <person name="Gomez Garrido J."/>
        </authorList>
    </citation>
    <scope>NUCLEOTIDE SEQUENCE</scope>
</reference>
<sequence length="105" mass="12216">MTAIAALLKTYGYMHVSNPNRYGSRSIVICDMSQIYLLDDDQVGEPYPIVLFDHIDPNCFSQSDRLRFVFTSASQTESIRTVRKIYHLRTEDGECLYEQNGFQYF</sequence>
<organism evidence="1 2">
    <name type="scientific">Octopus vulgaris</name>
    <name type="common">Common octopus</name>
    <dbReference type="NCBI Taxonomy" id="6645"/>
    <lineage>
        <taxon>Eukaryota</taxon>
        <taxon>Metazoa</taxon>
        <taxon>Spiralia</taxon>
        <taxon>Lophotrochozoa</taxon>
        <taxon>Mollusca</taxon>
        <taxon>Cephalopoda</taxon>
        <taxon>Coleoidea</taxon>
        <taxon>Octopodiformes</taxon>
        <taxon>Octopoda</taxon>
        <taxon>Incirrata</taxon>
        <taxon>Octopodidae</taxon>
        <taxon>Octopus</taxon>
    </lineage>
</organism>
<dbReference type="Proteomes" id="UP001162480">
    <property type="component" value="Chromosome 2"/>
</dbReference>
<accession>A0AA36EXU1</accession>
<keyword evidence="2" id="KW-1185">Reference proteome</keyword>
<protein>
    <submittedName>
        <fullName evidence="1">Uncharacterized protein</fullName>
    </submittedName>
</protein>
<evidence type="ECO:0000313" key="2">
    <source>
        <dbReference type="Proteomes" id="UP001162480"/>
    </source>
</evidence>
<dbReference type="AlphaFoldDB" id="A0AA36EXU1"/>